<keyword evidence="3" id="KW-1185">Reference proteome</keyword>
<feature type="transmembrane region" description="Helical" evidence="1">
    <location>
        <begin position="62"/>
        <end position="85"/>
    </location>
</feature>
<evidence type="ECO:0000313" key="2">
    <source>
        <dbReference type="EMBL" id="APZ95218.1"/>
    </source>
</evidence>
<evidence type="ECO:0000313" key="3">
    <source>
        <dbReference type="Proteomes" id="UP000187735"/>
    </source>
</evidence>
<organism evidence="2 3">
    <name type="scientific">Fuerstiella marisgermanici</name>
    <dbReference type="NCBI Taxonomy" id="1891926"/>
    <lineage>
        <taxon>Bacteria</taxon>
        <taxon>Pseudomonadati</taxon>
        <taxon>Planctomycetota</taxon>
        <taxon>Planctomycetia</taxon>
        <taxon>Planctomycetales</taxon>
        <taxon>Planctomycetaceae</taxon>
        <taxon>Fuerstiella</taxon>
    </lineage>
</organism>
<reference evidence="2 3" key="1">
    <citation type="journal article" date="2016" name="Front. Microbiol.">
        <title>Fuerstia marisgermanicae gen. nov., sp. nov., an Unusual Member of the Phylum Planctomycetes from the German Wadden Sea.</title>
        <authorList>
            <person name="Kohn T."/>
            <person name="Heuer A."/>
            <person name="Jogler M."/>
            <person name="Vollmers J."/>
            <person name="Boedeker C."/>
            <person name="Bunk B."/>
            <person name="Rast P."/>
            <person name="Borchert D."/>
            <person name="Glockner I."/>
            <person name="Freese H.M."/>
            <person name="Klenk H.P."/>
            <person name="Overmann J."/>
            <person name="Kaster A.K."/>
            <person name="Rohde M."/>
            <person name="Wiegand S."/>
            <person name="Jogler C."/>
        </authorList>
    </citation>
    <scope>NUCLEOTIDE SEQUENCE [LARGE SCALE GENOMIC DNA]</scope>
    <source>
        <strain evidence="2 3">NH11</strain>
    </source>
</reference>
<name>A0A1P8WME0_9PLAN</name>
<dbReference type="KEGG" id="fmr:Fuma_04874"/>
<feature type="transmembrane region" description="Helical" evidence="1">
    <location>
        <begin position="97"/>
        <end position="117"/>
    </location>
</feature>
<dbReference type="STRING" id="1891926.Fuma_04874"/>
<dbReference type="AlphaFoldDB" id="A0A1P8WME0"/>
<keyword evidence="1" id="KW-0472">Membrane</keyword>
<protein>
    <recommendedName>
        <fullName evidence="4">DUF2339 domain-containing protein</fullName>
    </recommendedName>
</protein>
<feature type="transmembrane region" description="Helical" evidence="1">
    <location>
        <begin position="37"/>
        <end position="56"/>
    </location>
</feature>
<sequence length="120" mass="13866">MWTLYQTFNAIEGGLWFVVAALIFWKVDRPQRHQKIGVLLGVFAFALFGITDLLEISREAQIPLWLWMFKIACGVLILAARYTWLGWAKFRWRDREVLFGVACLLAVVSIISLQHYAPPP</sequence>
<evidence type="ECO:0008006" key="4">
    <source>
        <dbReference type="Google" id="ProtNLM"/>
    </source>
</evidence>
<keyword evidence="1" id="KW-1133">Transmembrane helix</keyword>
<proteinExistence type="predicted"/>
<accession>A0A1P8WME0</accession>
<dbReference type="EMBL" id="CP017641">
    <property type="protein sequence ID" value="APZ95218.1"/>
    <property type="molecule type" value="Genomic_DNA"/>
</dbReference>
<evidence type="ECO:0000256" key="1">
    <source>
        <dbReference type="SAM" id="Phobius"/>
    </source>
</evidence>
<gene>
    <name evidence="2" type="ORF">Fuma_04874</name>
</gene>
<dbReference type="RefSeq" id="WP_145944353.1">
    <property type="nucleotide sequence ID" value="NZ_CP017641.1"/>
</dbReference>
<feature type="transmembrane region" description="Helical" evidence="1">
    <location>
        <begin position="6"/>
        <end position="25"/>
    </location>
</feature>
<dbReference type="Proteomes" id="UP000187735">
    <property type="component" value="Chromosome"/>
</dbReference>
<keyword evidence="1" id="KW-0812">Transmembrane</keyword>